<keyword evidence="1" id="KW-1133">Transmembrane helix</keyword>
<name>A0A563EX84_9PSEU</name>
<dbReference type="InterPro" id="IPR009936">
    <property type="entry name" value="DUF1468"/>
</dbReference>
<dbReference type="RefSeq" id="WP_146350968.1">
    <property type="nucleotide sequence ID" value="NZ_VOBR01000006.1"/>
</dbReference>
<keyword evidence="1" id="KW-0812">Transmembrane</keyword>
<sequence>MIAGIVVAALGLAALVLGWGLGFGSLTDPGPGLWPAIVSVVLVVTGVVIAIRRPDDTEPFTRQVVAVLLAAASLAGYAAVIEHVGFEIPTVVLLALWLRLLGAEGWRVTAVVSVVATACAYGLFISVLGVPLPHLIGA</sequence>
<dbReference type="Pfam" id="PF07331">
    <property type="entry name" value="TctB"/>
    <property type="match status" value="1"/>
</dbReference>
<evidence type="ECO:0000313" key="3">
    <source>
        <dbReference type="EMBL" id="TWP52172.1"/>
    </source>
</evidence>
<protein>
    <submittedName>
        <fullName evidence="3">Tripartite tricarboxylate transporter TctB family protein</fullName>
    </submittedName>
</protein>
<dbReference type="AlphaFoldDB" id="A0A563EX84"/>
<feature type="transmembrane region" description="Helical" evidence="1">
    <location>
        <begin position="64"/>
        <end position="86"/>
    </location>
</feature>
<organism evidence="3 4">
    <name type="scientific">Lentzea tibetensis</name>
    <dbReference type="NCBI Taxonomy" id="2591470"/>
    <lineage>
        <taxon>Bacteria</taxon>
        <taxon>Bacillati</taxon>
        <taxon>Actinomycetota</taxon>
        <taxon>Actinomycetes</taxon>
        <taxon>Pseudonocardiales</taxon>
        <taxon>Pseudonocardiaceae</taxon>
        <taxon>Lentzea</taxon>
    </lineage>
</organism>
<gene>
    <name evidence="3" type="ORF">FKR81_11385</name>
</gene>
<feature type="transmembrane region" description="Helical" evidence="1">
    <location>
        <begin position="106"/>
        <end position="132"/>
    </location>
</feature>
<keyword evidence="4" id="KW-1185">Reference proteome</keyword>
<keyword evidence="1" id="KW-0472">Membrane</keyword>
<reference evidence="3 4" key="1">
    <citation type="submission" date="2019-07" db="EMBL/GenBank/DDBJ databases">
        <title>Lentzea xizangensis sp. nov., isolated from Qinghai-Tibetan Plateau Soils.</title>
        <authorList>
            <person name="Huang J."/>
        </authorList>
    </citation>
    <scope>NUCLEOTIDE SEQUENCE [LARGE SCALE GENOMIC DNA]</scope>
    <source>
        <strain evidence="3 4">FXJ1.1311</strain>
    </source>
</reference>
<dbReference type="EMBL" id="VOBR01000006">
    <property type="protein sequence ID" value="TWP52172.1"/>
    <property type="molecule type" value="Genomic_DNA"/>
</dbReference>
<feature type="domain" description="DUF1468" evidence="2">
    <location>
        <begin position="2"/>
        <end position="133"/>
    </location>
</feature>
<proteinExistence type="predicted"/>
<accession>A0A563EX84</accession>
<evidence type="ECO:0000313" key="4">
    <source>
        <dbReference type="Proteomes" id="UP000316639"/>
    </source>
</evidence>
<evidence type="ECO:0000256" key="1">
    <source>
        <dbReference type="SAM" id="Phobius"/>
    </source>
</evidence>
<comment type="caution">
    <text evidence="3">The sequence shown here is derived from an EMBL/GenBank/DDBJ whole genome shotgun (WGS) entry which is preliminary data.</text>
</comment>
<evidence type="ECO:0000259" key="2">
    <source>
        <dbReference type="Pfam" id="PF07331"/>
    </source>
</evidence>
<dbReference type="Proteomes" id="UP000316639">
    <property type="component" value="Unassembled WGS sequence"/>
</dbReference>
<feature type="transmembrane region" description="Helical" evidence="1">
    <location>
        <begin position="34"/>
        <end position="52"/>
    </location>
</feature>